<evidence type="ECO:0000259" key="2">
    <source>
        <dbReference type="PROSITE" id="PS50053"/>
    </source>
</evidence>
<feature type="region of interest" description="Disordered" evidence="1">
    <location>
        <begin position="26"/>
        <end position="54"/>
    </location>
</feature>
<dbReference type="Proteomes" id="UP001476247">
    <property type="component" value="Unassembled WGS sequence"/>
</dbReference>
<proteinExistence type="predicted"/>
<dbReference type="InterPro" id="IPR022617">
    <property type="entry name" value="Rad60/SUMO-like_dom"/>
</dbReference>
<dbReference type="EMBL" id="BAABUJ010000004">
    <property type="protein sequence ID" value="GAA5794924.1"/>
    <property type="molecule type" value="Genomic_DNA"/>
</dbReference>
<dbReference type="PROSITE" id="PS50053">
    <property type="entry name" value="UBIQUITIN_2"/>
    <property type="match status" value="1"/>
</dbReference>
<protein>
    <recommendedName>
        <fullName evidence="2">Ubiquitin-like domain-containing protein</fullName>
    </recommendedName>
</protein>
<dbReference type="Gene3D" id="3.10.20.90">
    <property type="entry name" value="Phosphatidylinositol 3-kinase Catalytic Subunit, Chain A, domain 1"/>
    <property type="match status" value="2"/>
</dbReference>
<dbReference type="CDD" id="cd17080">
    <property type="entry name" value="Ubl_SLD2_Esc2_like"/>
    <property type="match status" value="1"/>
</dbReference>
<evidence type="ECO:0000256" key="1">
    <source>
        <dbReference type="SAM" id="MobiDB-lite"/>
    </source>
</evidence>
<feature type="domain" description="Ubiquitin-like" evidence="2">
    <location>
        <begin position="310"/>
        <end position="378"/>
    </location>
</feature>
<evidence type="ECO:0000313" key="3">
    <source>
        <dbReference type="EMBL" id="GAA5794924.1"/>
    </source>
</evidence>
<dbReference type="InterPro" id="IPR029071">
    <property type="entry name" value="Ubiquitin-like_domsf"/>
</dbReference>
<gene>
    <name evidence="3" type="ORF">HPULCUR_000272</name>
</gene>
<dbReference type="Pfam" id="PF11976">
    <property type="entry name" value="Rad60-SLD"/>
    <property type="match status" value="1"/>
</dbReference>
<organism evidence="3 4">
    <name type="scientific">Helicostylum pulchrum</name>
    <dbReference type="NCBI Taxonomy" id="562976"/>
    <lineage>
        <taxon>Eukaryota</taxon>
        <taxon>Fungi</taxon>
        <taxon>Fungi incertae sedis</taxon>
        <taxon>Mucoromycota</taxon>
        <taxon>Mucoromycotina</taxon>
        <taxon>Mucoromycetes</taxon>
        <taxon>Mucorales</taxon>
        <taxon>Mucorineae</taxon>
        <taxon>Mucoraceae</taxon>
        <taxon>Helicostylum</taxon>
    </lineage>
</organism>
<reference evidence="3 4" key="1">
    <citation type="submission" date="2024-04" db="EMBL/GenBank/DDBJ databases">
        <title>genome sequences of Mucor flavus KT1a and Helicostylum pulchrum KT1b strains isolation_sourced from the surface of a dry-aged beef.</title>
        <authorList>
            <person name="Toyotome T."/>
            <person name="Hosono M."/>
            <person name="Torimaru M."/>
            <person name="Fukuda K."/>
            <person name="Mikami N."/>
        </authorList>
    </citation>
    <scope>NUCLEOTIDE SEQUENCE [LARGE SCALE GENOMIC DNA]</scope>
    <source>
        <strain evidence="3 4">KT1b</strain>
    </source>
</reference>
<accession>A0ABP9XJE0</accession>
<dbReference type="InterPro" id="IPR000626">
    <property type="entry name" value="Ubiquitin-like_dom"/>
</dbReference>
<sequence>MSNFDITKLRGNNSFAASLQKRKALGLIDSDSEDESPKRKPKRTKPVQPSTTVIEGNIVKEPIQPLHTNNHVPNGFENKLSETNQYIAAAEALIAQPLFRQTQTKQTKQTAAYISPEVKETKNIPLFELSDDDDDVAVPGAELEDLDPELEAYLRESADSNQSQPLKVTMRLQYTHNFTDISGRAMEMIQTLMKPVKVIIMNASTLEYNEQFHKVLDSYCNKKSLKKSDVVLTYKDDLVFLSGTPAGLGMNDIEIHNMNVYPIQSYNAMLAEKERLKLERLKKYNSTDQFEMEEPLPPTEENNNNDVEKIMLKLRGKDNKDIILRIRPTATLALLLQYYKQFAQVTGDFNLSFEGERMDLNQTIEQADLEDEDLIEVV</sequence>
<dbReference type="SUPFAM" id="SSF54236">
    <property type="entry name" value="Ubiquitin-like"/>
    <property type="match status" value="1"/>
</dbReference>
<dbReference type="CDD" id="cd01763">
    <property type="entry name" value="Ubl_SUMO_like"/>
    <property type="match status" value="1"/>
</dbReference>
<evidence type="ECO:0000313" key="4">
    <source>
        <dbReference type="Proteomes" id="UP001476247"/>
    </source>
</evidence>
<keyword evidence="4" id="KW-1185">Reference proteome</keyword>
<dbReference type="PANTHER" id="PTHR10562">
    <property type="entry name" value="SMALL UBIQUITIN-RELATED MODIFIER"/>
    <property type="match status" value="1"/>
</dbReference>
<name>A0ABP9XJE0_9FUNG</name>
<comment type="caution">
    <text evidence="3">The sequence shown here is derived from an EMBL/GenBank/DDBJ whole genome shotgun (WGS) entry which is preliminary data.</text>
</comment>